<dbReference type="GO" id="GO:0004497">
    <property type="term" value="F:monooxygenase activity"/>
    <property type="evidence" value="ECO:0007669"/>
    <property type="project" value="InterPro"/>
</dbReference>
<sequence>MMEITWVVGACLSTLLVILLTSWIFGGRQGALPPGSLGLPLIGEILELMIPSYSLDLIPFLKKRIQRFGKIFKTRVAGRVIVVLSDTTLCRYVFQQDGKLFEPWSLGTFSKLFAQEATNVSDVHRYVRSLILEHFGMEALKQKLLNQLEVEFRAAIRSWSQQESVDIKYASGTMALEFGAKKLFSYDPKQSSLKLGEVYFSLTKGLMAIPLNIPGTTHYKCLQLLFGLPFVSFDSVSTTLCLTLKFLAEHPRALQELIDEHEAIRKNREGSESPITWEEYKSMSFTIHLINEVLRLGNISPGLFRRTKTVVDMNGYKIPAGWGIMIATSALHMDPEIYEDPTTFNPWRWKASLCLC</sequence>
<dbReference type="InterPro" id="IPR002401">
    <property type="entry name" value="Cyt_P450_E_grp-I"/>
</dbReference>
<dbReference type="GO" id="GO:0010268">
    <property type="term" value="P:brassinosteroid homeostasis"/>
    <property type="evidence" value="ECO:0007669"/>
    <property type="project" value="TreeGrafter"/>
</dbReference>
<keyword evidence="5" id="KW-1185">Reference proteome</keyword>
<dbReference type="GO" id="GO:0005506">
    <property type="term" value="F:iron ion binding"/>
    <property type="evidence" value="ECO:0007669"/>
    <property type="project" value="InterPro"/>
</dbReference>
<dbReference type="Gene3D" id="1.10.630.10">
    <property type="entry name" value="Cytochrome P450"/>
    <property type="match status" value="2"/>
</dbReference>
<gene>
    <name evidence="4" type="ORF">SAY87_022483</name>
</gene>
<comment type="caution">
    <text evidence="4">The sequence shown here is derived from an EMBL/GenBank/DDBJ whole genome shotgun (WGS) entry which is preliminary data.</text>
</comment>
<dbReference type="Pfam" id="PF00067">
    <property type="entry name" value="p450"/>
    <property type="match status" value="1"/>
</dbReference>
<dbReference type="GO" id="GO:0016705">
    <property type="term" value="F:oxidoreductase activity, acting on paired donors, with incorporation or reduction of molecular oxygen"/>
    <property type="evidence" value="ECO:0007669"/>
    <property type="project" value="InterPro"/>
</dbReference>
<dbReference type="InterPro" id="IPR036396">
    <property type="entry name" value="Cyt_P450_sf"/>
</dbReference>
<dbReference type="PRINTS" id="PR00463">
    <property type="entry name" value="EP450I"/>
</dbReference>
<dbReference type="SUPFAM" id="SSF48264">
    <property type="entry name" value="Cytochrome P450"/>
    <property type="match status" value="1"/>
</dbReference>
<evidence type="ECO:0008006" key="6">
    <source>
        <dbReference type="Google" id="ProtNLM"/>
    </source>
</evidence>
<dbReference type="PANTHER" id="PTHR24286">
    <property type="entry name" value="CYTOCHROME P450 26"/>
    <property type="match status" value="1"/>
</dbReference>
<evidence type="ECO:0000313" key="4">
    <source>
        <dbReference type="EMBL" id="KAK4759352.1"/>
    </source>
</evidence>
<evidence type="ECO:0000256" key="1">
    <source>
        <dbReference type="ARBA" id="ARBA00010617"/>
    </source>
</evidence>
<keyword evidence="2" id="KW-0479">Metal-binding</keyword>
<dbReference type="GO" id="GO:0016132">
    <property type="term" value="P:brassinosteroid biosynthetic process"/>
    <property type="evidence" value="ECO:0007669"/>
    <property type="project" value="TreeGrafter"/>
</dbReference>
<organism evidence="4 5">
    <name type="scientific">Trapa incisa</name>
    <dbReference type="NCBI Taxonomy" id="236973"/>
    <lineage>
        <taxon>Eukaryota</taxon>
        <taxon>Viridiplantae</taxon>
        <taxon>Streptophyta</taxon>
        <taxon>Embryophyta</taxon>
        <taxon>Tracheophyta</taxon>
        <taxon>Spermatophyta</taxon>
        <taxon>Magnoliopsida</taxon>
        <taxon>eudicotyledons</taxon>
        <taxon>Gunneridae</taxon>
        <taxon>Pentapetalae</taxon>
        <taxon>rosids</taxon>
        <taxon>malvids</taxon>
        <taxon>Myrtales</taxon>
        <taxon>Lythraceae</taxon>
        <taxon>Trapa</taxon>
    </lineage>
</organism>
<accession>A0AAN7K874</accession>
<dbReference type="GO" id="GO:0020037">
    <property type="term" value="F:heme binding"/>
    <property type="evidence" value="ECO:0007669"/>
    <property type="project" value="InterPro"/>
</dbReference>
<protein>
    <recommendedName>
        <fullName evidence="6">Cytochrome P450</fullName>
    </recommendedName>
</protein>
<evidence type="ECO:0000256" key="2">
    <source>
        <dbReference type="ARBA" id="ARBA00022723"/>
    </source>
</evidence>
<dbReference type="AlphaFoldDB" id="A0AAN7K874"/>
<comment type="similarity">
    <text evidence="1">Belongs to the cytochrome P450 family.</text>
</comment>
<dbReference type="GO" id="GO:0016125">
    <property type="term" value="P:sterol metabolic process"/>
    <property type="evidence" value="ECO:0007669"/>
    <property type="project" value="TreeGrafter"/>
</dbReference>
<reference evidence="4 5" key="1">
    <citation type="journal article" date="2023" name="Hortic Res">
        <title>Pangenome of water caltrop reveals structural variations and asymmetric subgenome divergence after allopolyploidization.</title>
        <authorList>
            <person name="Zhang X."/>
            <person name="Chen Y."/>
            <person name="Wang L."/>
            <person name="Yuan Y."/>
            <person name="Fang M."/>
            <person name="Shi L."/>
            <person name="Lu R."/>
            <person name="Comes H.P."/>
            <person name="Ma Y."/>
            <person name="Chen Y."/>
            <person name="Huang G."/>
            <person name="Zhou Y."/>
            <person name="Zheng Z."/>
            <person name="Qiu Y."/>
        </authorList>
    </citation>
    <scope>NUCLEOTIDE SEQUENCE [LARGE SCALE GENOMIC DNA]</scope>
    <source>
        <tissue evidence="4">Roots</tissue>
    </source>
</reference>
<dbReference type="EMBL" id="JAXIOK010000011">
    <property type="protein sequence ID" value="KAK4759352.1"/>
    <property type="molecule type" value="Genomic_DNA"/>
</dbReference>
<name>A0AAN7K874_9MYRT</name>
<dbReference type="PANTHER" id="PTHR24286:SF305">
    <property type="entry name" value="CYTOCHROME P450 708A2"/>
    <property type="match status" value="1"/>
</dbReference>
<evidence type="ECO:0000256" key="3">
    <source>
        <dbReference type="ARBA" id="ARBA00023004"/>
    </source>
</evidence>
<keyword evidence="3" id="KW-0408">Iron</keyword>
<dbReference type="Proteomes" id="UP001345219">
    <property type="component" value="Chromosome 17"/>
</dbReference>
<dbReference type="InterPro" id="IPR001128">
    <property type="entry name" value="Cyt_P450"/>
</dbReference>
<evidence type="ECO:0000313" key="5">
    <source>
        <dbReference type="Proteomes" id="UP001345219"/>
    </source>
</evidence>
<proteinExistence type="inferred from homology"/>